<reference evidence="10 11" key="1">
    <citation type="submission" date="2015-04" db="EMBL/GenBank/DDBJ databases">
        <title>Genome sequence of Ceratocystis platani, a major pathogen of plane trees.</title>
        <authorList>
            <person name="Belbahri L."/>
        </authorList>
    </citation>
    <scope>NUCLEOTIDE SEQUENCE [LARGE SCALE GENOMIC DNA]</scope>
    <source>
        <strain evidence="10 11">CFO</strain>
    </source>
</reference>
<accession>A0A0F8D812</accession>
<evidence type="ECO:0000313" key="10">
    <source>
        <dbReference type="EMBL" id="KKF92259.1"/>
    </source>
</evidence>
<comment type="function">
    <text evidence="1 8">Plays an essential role in the assembly of succinate dehydrogenase (SDH), an enzyme complex (also referred to as respiratory complex II) that is a component of both the tricarboxylic acid (TCA) cycle and the mitochondrial electron transport chain, and which couples the oxidation of succinate to fumarate with the reduction of ubiquinone (coenzyme Q) to ubiquinol. Promotes maturation of the iron-sulfur protein subunit of the SDH catalytic dimer, protecting it from the deleterious effects of oxidants. May act together with SDHAF1.</text>
</comment>
<evidence type="ECO:0000256" key="6">
    <source>
        <dbReference type="ARBA" id="ARBA00023128"/>
    </source>
</evidence>
<keyword evidence="11" id="KW-1185">Reference proteome</keyword>
<feature type="region of interest" description="Disordered" evidence="9">
    <location>
        <begin position="161"/>
        <end position="180"/>
    </location>
</feature>
<dbReference type="PANTHER" id="PTHR13137:SF6">
    <property type="entry name" value="SUCCINATE DEHYDROGENASE ASSEMBLY FACTOR 3, MITOCHONDRIAL"/>
    <property type="match status" value="1"/>
</dbReference>
<evidence type="ECO:0000313" key="11">
    <source>
        <dbReference type="Proteomes" id="UP000034841"/>
    </source>
</evidence>
<comment type="caution">
    <text evidence="10">The sequence shown here is derived from an EMBL/GenBank/DDBJ whole genome shotgun (WGS) entry which is preliminary data.</text>
</comment>
<dbReference type="CDD" id="cd20270">
    <property type="entry name" value="Complex1_LYR_SDHAF3_LYRM10"/>
    <property type="match status" value="1"/>
</dbReference>
<dbReference type="Proteomes" id="UP000034841">
    <property type="component" value="Unassembled WGS sequence"/>
</dbReference>
<dbReference type="GO" id="GO:0005759">
    <property type="term" value="C:mitochondrial matrix"/>
    <property type="evidence" value="ECO:0007669"/>
    <property type="project" value="UniProtKB-SubCell"/>
</dbReference>
<evidence type="ECO:0000256" key="3">
    <source>
        <dbReference type="ARBA" id="ARBA00006020"/>
    </source>
</evidence>
<keyword evidence="7 8" id="KW-0143">Chaperone</keyword>
<keyword evidence="6 8" id="KW-0496">Mitochondrion</keyword>
<dbReference type="OrthoDB" id="278329at2759"/>
<protein>
    <recommendedName>
        <fullName evidence="8">Succinate dehydrogenase assembly factor 3</fullName>
        <shortName evidence="8">SDH assembly factor 3</shortName>
        <shortName evidence="8">SDHAF3</shortName>
    </recommendedName>
</protein>
<dbReference type="AlphaFoldDB" id="A0A0F8D812"/>
<dbReference type="EMBL" id="LBBL01000482">
    <property type="protein sequence ID" value="KKF92259.1"/>
    <property type="molecule type" value="Genomic_DNA"/>
</dbReference>
<dbReference type="GO" id="GO:0034553">
    <property type="term" value="P:mitochondrial respiratory chain complex II assembly"/>
    <property type="evidence" value="ECO:0007669"/>
    <property type="project" value="UniProtKB-UniRule"/>
</dbReference>
<name>A0A0F8D812_CERFI</name>
<evidence type="ECO:0000256" key="1">
    <source>
        <dbReference type="ARBA" id="ARBA00003675"/>
    </source>
</evidence>
<comment type="similarity">
    <text evidence="3 8">Belongs to the complex I LYR family. SDHAF3 subfamily.</text>
</comment>
<evidence type="ECO:0000256" key="9">
    <source>
        <dbReference type="SAM" id="MobiDB-lite"/>
    </source>
</evidence>
<gene>
    <name evidence="10" type="primary">acn-9</name>
    <name evidence="10" type="ORF">CFO_g5386</name>
</gene>
<evidence type="ECO:0000256" key="7">
    <source>
        <dbReference type="ARBA" id="ARBA00023186"/>
    </source>
</evidence>
<dbReference type="InterPro" id="IPR008381">
    <property type="entry name" value="SDHAF3/Sdh7"/>
</dbReference>
<dbReference type="Pfam" id="PF13233">
    <property type="entry name" value="Complex1_LYR_2"/>
    <property type="match status" value="1"/>
</dbReference>
<organism evidence="10 11">
    <name type="scientific">Ceratocystis fimbriata f. sp. platani</name>
    <dbReference type="NCBI Taxonomy" id="88771"/>
    <lineage>
        <taxon>Eukaryota</taxon>
        <taxon>Fungi</taxon>
        <taxon>Dikarya</taxon>
        <taxon>Ascomycota</taxon>
        <taxon>Pezizomycotina</taxon>
        <taxon>Sordariomycetes</taxon>
        <taxon>Hypocreomycetidae</taxon>
        <taxon>Microascales</taxon>
        <taxon>Ceratocystidaceae</taxon>
        <taxon>Ceratocystis</taxon>
    </lineage>
</organism>
<dbReference type="PANTHER" id="PTHR13137">
    <property type="entry name" value="DC11 ACN9 HOMOLOG"/>
    <property type="match status" value="1"/>
</dbReference>
<evidence type="ECO:0000256" key="2">
    <source>
        <dbReference type="ARBA" id="ARBA00004305"/>
    </source>
</evidence>
<comment type="subunit">
    <text evidence="4 8">Interacts with the iron-sulfur protein subunit within the SDH catalytic dimer.</text>
</comment>
<keyword evidence="5" id="KW-0809">Transit peptide</keyword>
<evidence type="ECO:0000256" key="5">
    <source>
        <dbReference type="ARBA" id="ARBA00022946"/>
    </source>
</evidence>
<dbReference type="GO" id="GO:0006105">
    <property type="term" value="P:succinate metabolic process"/>
    <property type="evidence" value="ECO:0007669"/>
    <property type="project" value="TreeGrafter"/>
</dbReference>
<evidence type="ECO:0000256" key="4">
    <source>
        <dbReference type="ARBA" id="ARBA00011273"/>
    </source>
</evidence>
<dbReference type="GO" id="GO:0005758">
    <property type="term" value="C:mitochondrial intermembrane space"/>
    <property type="evidence" value="ECO:0007669"/>
    <property type="project" value="TreeGrafter"/>
</dbReference>
<sequence length="180" mass="20286">MNKAMPNVVSALRAAPVHTTLFSRGITHAITGASTSTSTSTSPNISRAYASISPAAAAARDAARMPLLRPLALYRRLLRAHRLYLPAEMRLLGDEYVKAEFRAHQKLDNPAQVIGFLTEWQMYLQQVEGDKWKGERMDFTKIERLSEDQMVQLYELMQSIKNPSTEPIPGDTPDKQWTKK</sequence>
<evidence type="ECO:0000256" key="8">
    <source>
        <dbReference type="RuleBase" id="RU368039"/>
    </source>
</evidence>
<comment type="subcellular location">
    <subcellularLocation>
        <location evidence="2 8">Mitochondrion matrix</location>
    </subcellularLocation>
</comment>
<proteinExistence type="inferred from homology"/>